<evidence type="ECO:0000256" key="2">
    <source>
        <dbReference type="ARBA" id="ARBA00022980"/>
    </source>
</evidence>
<dbReference type="InterPro" id="IPR036967">
    <property type="entry name" value="Ribosomal_uS11_sf"/>
</dbReference>
<dbReference type="GO" id="GO:0003735">
    <property type="term" value="F:structural constituent of ribosome"/>
    <property type="evidence" value="ECO:0007669"/>
    <property type="project" value="InterPro"/>
</dbReference>
<evidence type="ECO:0000313" key="5">
    <source>
        <dbReference type="Proteomes" id="UP000654370"/>
    </source>
</evidence>
<dbReference type="AlphaFoldDB" id="A0A8H7Q7R0"/>
<dbReference type="GO" id="GO:0005840">
    <property type="term" value="C:ribosome"/>
    <property type="evidence" value="ECO:0007669"/>
    <property type="project" value="UniProtKB-KW"/>
</dbReference>
<keyword evidence="2" id="KW-0689">Ribosomal protein</keyword>
<reference evidence="4" key="1">
    <citation type="submission" date="2020-12" db="EMBL/GenBank/DDBJ databases">
        <title>Metabolic potential, ecology and presence of endohyphal bacteria is reflected in genomic diversity of Mucoromycotina.</title>
        <authorList>
            <person name="Muszewska A."/>
            <person name="Okrasinska A."/>
            <person name="Steczkiewicz K."/>
            <person name="Drgas O."/>
            <person name="Orlowska M."/>
            <person name="Perlinska-Lenart U."/>
            <person name="Aleksandrzak-Piekarczyk T."/>
            <person name="Szatraj K."/>
            <person name="Zielenkiewicz U."/>
            <person name="Pilsyk S."/>
            <person name="Malc E."/>
            <person name="Mieczkowski P."/>
            <person name="Kruszewska J.S."/>
            <person name="Biernat P."/>
            <person name="Pawlowska J."/>
        </authorList>
    </citation>
    <scope>NUCLEOTIDE SEQUENCE</scope>
    <source>
        <strain evidence="4">WA0000067209</strain>
    </source>
</reference>
<dbReference type="GO" id="GO:0006412">
    <property type="term" value="P:translation"/>
    <property type="evidence" value="ECO:0007669"/>
    <property type="project" value="InterPro"/>
</dbReference>
<proteinExistence type="inferred from homology"/>
<evidence type="ECO:0000256" key="3">
    <source>
        <dbReference type="ARBA" id="ARBA00023274"/>
    </source>
</evidence>
<dbReference type="Pfam" id="PF00411">
    <property type="entry name" value="Ribosomal_S11"/>
    <property type="match status" value="1"/>
</dbReference>
<dbReference type="PANTHER" id="PTHR11759">
    <property type="entry name" value="40S RIBOSOMAL PROTEIN S14/30S RIBOSOMAL PROTEIN S11"/>
    <property type="match status" value="1"/>
</dbReference>
<sequence length="217" mass="23179">MSLLTRAARSCNSISKAKYSLFSLKQVRLVSNDGSNSNNTTQSPFMSVLGDNNTQTDSTGLGAYKDLLSPLSSGQSFETGKDGISFDLQELLNSKSFAAQEGPHHLHINASYNNTILTLTSPNGQVLAATSGGTAGFKKAARSGYEAAHQATLQLLTKIQEKNLRINNLHIIFKGFGPGRDAAFKAFTSSFSGNCKTLTDATPVPFGGCRPKKARRL</sequence>
<evidence type="ECO:0008006" key="6">
    <source>
        <dbReference type="Google" id="ProtNLM"/>
    </source>
</evidence>
<dbReference type="GO" id="GO:1990904">
    <property type="term" value="C:ribonucleoprotein complex"/>
    <property type="evidence" value="ECO:0007669"/>
    <property type="project" value="UniProtKB-KW"/>
</dbReference>
<evidence type="ECO:0000313" key="4">
    <source>
        <dbReference type="EMBL" id="KAG2186301.1"/>
    </source>
</evidence>
<comment type="similarity">
    <text evidence="1">Belongs to the universal ribosomal protein uS11 family.</text>
</comment>
<evidence type="ECO:0000256" key="1">
    <source>
        <dbReference type="ARBA" id="ARBA00006194"/>
    </source>
</evidence>
<organism evidence="4 5">
    <name type="scientific">Mortierella isabellina</name>
    <name type="common">Filamentous fungus</name>
    <name type="synonym">Umbelopsis isabellina</name>
    <dbReference type="NCBI Taxonomy" id="91625"/>
    <lineage>
        <taxon>Eukaryota</taxon>
        <taxon>Fungi</taxon>
        <taxon>Fungi incertae sedis</taxon>
        <taxon>Mucoromycota</taxon>
        <taxon>Mucoromycotina</taxon>
        <taxon>Umbelopsidomycetes</taxon>
        <taxon>Umbelopsidales</taxon>
        <taxon>Umbelopsidaceae</taxon>
        <taxon>Umbelopsis</taxon>
    </lineage>
</organism>
<gene>
    <name evidence="4" type="ORF">INT43_002739</name>
</gene>
<protein>
    <recommendedName>
        <fullName evidence="6">Translational machinery component</fullName>
    </recommendedName>
</protein>
<keyword evidence="5" id="KW-1185">Reference proteome</keyword>
<dbReference type="EMBL" id="JAEPQZ010000001">
    <property type="protein sequence ID" value="KAG2186301.1"/>
    <property type="molecule type" value="Genomic_DNA"/>
</dbReference>
<comment type="caution">
    <text evidence="4">The sequence shown here is derived from an EMBL/GenBank/DDBJ whole genome shotgun (WGS) entry which is preliminary data.</text>
</comment>
<accession>A0A8H7Q7R0</accession>
<dbReference type="InterPro" id="IPR001971">
    <property type="entry name" value="Ribosomal_uS11"/>
</dbReference>
<dbReference type="OrthoDB" id="1654884at2759"/>
<dbReference type="SUPFAM" id="SSF53137">
    <property type="entry name" value="Translational machinery components"/>
    <property type="match status" value="1"/>
</dbReference>
<name>A0A8H7Q7R0_MORIS</name>
<dbReference type="Gene3D" id="3.30.420.80">
    <property type="entry name" value="Ribosomal protein S11"/>
    <property type="match status" value="1"/>
</dbReference>
<dbReference type="Proteomes" id="UP000654370">
    <property type="component" value="Unassembled WGS sequence"/>
</dbReference>
<keyword evidence="3" id="KW-0687">Ribonucleoprotein</keyword>
<dbReference type="HAMAP" id="MF_01310">
    <property type="entry name" value="Ribosomal_uS11"/>
    <property type="match status" value="1"/>
</dbReference>